<keyword evidence="4" id="KW-1185">Reference proteome</keyword>
<dbReference type="Pfam" id="PF22585">
    <property type="entry name" value="Sialidase-like_CBM"/>
    <property type="match status" value="1"/>
</dbReference>
<reference evidence="3 4" key="1">
    <citation type="submission" date="2017-08" db="EMBL/GenBank/DDBJ databases">
        <title>Substantial Increase in Enzyme Production by Combined Drug-Resistance Mutations in Paenibacillus agaridevorans.</title>
        <authorList>
            <person name="Tanaka Y."/>
            <person name="Funane K."/>
            <person name="Hosaka T."/>
            <person name="Shiwa Y."/>
            <person name="Fujita N."/>
            <person name="Miyazaki T."/>
            <person name="Yoshikawa H."/>
            <person name="Murakami K."/>
            <person name="Kasahara K."/>
            <person name="Inaoka T."/>
            <person name="Hiraga Y."/>
            <person name="Ochi K."/>
        </authorList>
    </citation>
    <scope>NUCLEOTIDE SEQUENCE [LARGE SCALE GENOMIC DNA]</scope>
    <source>
        <strain evidence="3 4">T-3040</strain>
    </source>
</reference>
<accession>A0A2R5ELJ0</accession>
<dbReference type="InterPro" id="IPR054490">
    <property type="entry name" value="BT_1020-like_b-sandwich_1"/>
</dbReference>
<dbReference type="EMBL" id="BDQX01000069">
    <property type="protein sequence ID" value="GBG06965.1"/>
    <property type="molecule type" value="Genomic_DNA"/>
</dbReference>
<dbReference type="CDD" id="cd15482">
    <property type="entry name" value="Sialidase_non-viral"/>
    <property type="match status" value="1"/>
</dbReference>
<dbReference type="InterPro" id="IPR036278">
    <property type="entry name" value="Sialidase_sf"/>
</dbReference>
<protein>
    <recommendedName>
        <fullName evidence="5">Six-hairpin glycosidase</fullName>
    </recommendedName>
</protein>
<evidence type="ECO:0000313" key="3">
    <source>
        <dbReference type="EMBL" id="GBG06965.1"/>
    </source>
</evidence>
<dbReference type="Proteomes" id="UP000245202">
    <property type="component" value="Unassembled WGS sequence"/>
</dbReference>
<evidence type="ECO:0000313" key="4">
    <source>
        <dbReference type="Proteomes" id="UP000245202"/>
    </source>
</evidence>
<organism evidence="3 4">
    <name type="scientific">Paenibacillus agaridevorans</name>
    <dbReference type="NCBI Taxonomy" id="171404"/>
    <lineage>
        <taxon>Bacteria</taxon>
        <taxon>Bacillati</taxon>
        <taxon>Bacillota</taxon>
        <taxon>Bacilli</taxon>
        <taxon>Bacillales</taxon>
        <taxon>Paenibacillaceae</taxon>
        <taxon>Paenibacillus</taxon>
    </lineage>
</organism>
<dbReference type="AlphaFoldDB" id="A0A2R5ELJ0"/>
<dbReference type="SUPFAM" id="SSF50939">
    <property type="entry name" value="Sialidases"/>
    <property type="match status" value="1"/>
</dbReference>
<evidence type="ECO:0000259" key="1">
    <source>
        <dbReference type="Pfam" id="PF22585"/>
    </source>
</evidence>
<dbReference type="InterPro" id="IPR056425">
    <property type="entry name" value="Beta-prop_BT_1020"/>
</dbReference>
<evidence type="ECO:0000259" key="2">
    <source>
        <dbReference type="Pfam" id="PF24067"/>
    </source>
</evidence>
<sequence length="602" mass="68155">MEGLMDHPENQIRYVGGTTANLDYHHGQLRPAIGVRSRQVFRANRSHPELSDGSGWTYNHAPMLAYWKGCFYLEYLSCPVHEHVPPGQTLLTTSKDGWHWSTPVVLFPPYQLEHEHHYPDGEILPEGTYSVMHQRMGFYAASNGRLLALAFYGFCPLPSVNPNNGKGIGRVVREIGEDGSFGPIYFVRLNGHSGWYEKNVKYPFYTESGEEGFREACDELLADRIATLQWWEEDRSRDGFYAVEGGTAFNSYRLPDGRIAGLWKHSLHAVTEDEGRTWSKQTRSPSLIMAGGKVWGERASDSKYALLYNPSPIGNHRWPLAVVTGDDGFAFDDMLVVNGEVPPRRYFGFHKNYGNSYVRGIEAGDPPSGSMWVTYSANKEDIWVSEIPVPIGFRVSGPVNDTFDKLSPEDRVPDWNVYSPQWASVSVAAFPSGRDRSLELNDADPCDYAKAERVFEECAAGELRIRILAKQANDGQLYIELCDAKSAAPIRIRFHSDGALQVLQAGTWKELLRYEPDRWYELIVRFDTERQWFEVEVDGEPAPKAYPFSMPAYTLERLVLRTGPMRREPHVETPLVTADLPEADEPAKAVSYYINQVNIHTI</sequence>
<feature type="domain" description="BT-1020-like structural beta-sandwich" evidence="1">
    <location>
        <begin position="415"/>
        <end position="575"/>
    </location>
</feature>
<proteinExistence type="predicted"/>
<comment type="caution">
    <text evidence="3">The sequence shown here is derived from an EMBL/GenBank/DDBJ whole genome shotgun (WGS) entry which is preliminary data.</text>
</comment>
<dbReference type="Pfam" id="PF24067">
    <property type="entry name" value="Beta-prop_BT_1020"/>
    <property type="match status" value="1"/>
</dbReference>
<evidence type="ECO:0008006" key="5">
    <source>
        <dbReference type="Google" id="ProtNLM"/>
    </source>
</evidence>
<feature type="domain" description="BT-1020-like N-terminal beta-propeller" evidence="2">
    <location>
        <begin position="11"/>
        <end position="244"/>
    </location>
</feature>
<gene>
    <name evidence="3" type="ORF">PAT3040_01507</name>
</gene>
<name>A0A2R5ELJ0_9BACL</name>